<evidence type="ECO:0000313" key="1">
    <source>
        <dbReference type="EMBL" id="MBC1318417.1"/>
    </source>
</evidence>
<dbReference type="RefSeq" id="WP_185369257.1">
    <property type="nucleotide sequence ID" value="NZ_JAARMV010000007.1"/>
</dbReference>
<proteinExistence type="predicted"/>
<dbReference type="EMBL" id="JAARMV010000007">
    <property type="protein sequence ID" value="MBC2373603.1"/>
    <property type="molecule type" value="Genomic_DNA"/>
</dbReference>
<reference evidence="3 4" key="1">
    <citation type="submission" date="2020-03" db="EMBL/GenBank/DDBJ databases">
        <title>Soil Listeria distribution.</title>
        <authorList>
            <person name="Liao J."/>
            <person name="Wiedmann M."/>
        </authorList>
    </citation>
    <scope>NUCLEOTIDE SEQUENCE [LARGE SCALE GENOMIC DNA]</scope>
    <source>
        <strain evidence="1 3">FSL L7-1816</strain>
        <strain evidence="2 4">FSL L7-1850</strain>
    </source>
</reference>
<gene>
    <name evidence="1" type="ORF">HB811_16690</name>
    <name evidence="2" type="ORF">HBP98_16450</name>
</gene>
<evidence type="ECO:0000313" key="3">
    <source>
        <dbReference type="Proteomes" id="UP000543379"/>
    </source>
</evidence>
<organism evidence="2 4">
    <name type="scientific">Listeria booriae</name>
    <dbReference type="NCBI Taxonomy" id="1552123"/>
    <lineage>
        <taxon>Bacteria</taxon>
        <taxon>Bacillati</taxon>
        <taxon>Bacillota</taxon>
        <taxon>Bacilli</taxon>
        <taxon>Bacillales</taxon>
        <taxon>Listeriaceae</taxon>
        <taxon>Listeria</taxon>
    </lineage>
</organism>
<dbReference type="Proteomes" id="UP000546244">
    <property type="component" value="Unassembled WGS sequence"/>
</dbReference>
<evidence type="ECO:0000313" key="2">
    <source>
        <dbReference type="EMBL" id="MBC2373603.1"/>
    </source>
</evidence>
<evidence type="ECO:0000313" key="4">
    <source>
        <dbReference type="Proteomes" id="UP000546244"/>
    </source>
</evidence>
<dbReference type="AlphaFoldDB" id="A0A7X1DTF8"/>
<name>A0A7X1DTF8_9LIST</name>
<dbReference type="Proteomes" id="UP000543379">
    <property type="component" value="Unassembled WGS sequence"/>
</dbReference>
<sequence>MANISNAFGTVTIPAEMMEENPNELVQLIQLMENELVRCDYNTVLSNDYAQICTHIQNSILPHELTLDFTGSGRWSYDNNIRSFFEWLLPENAVIESYSWLLELFKNKASHLTFSFVDYEQGCDVLYAATIQIRPKLLGNVLETEILSELTKDLPLTAAQLMESDFYEQAYDRHNAHELLDNEDFMNRLTVFIPRSFITPTFLTDAWTEFVLYIYDDESIFDQVISDIVDYYHHTHSLKP</sequence>
<protein>
    <submittedName>
        <fullName evidence="2">Uncharacterized protein</fullName>
    </submittedName>
</protein>
<accession>A0A7X1DTF8</accession>
<dbReference type="EMBL" id="JAAROV010000008">
    <property type="protein sequence ID" value="MBC1318417.1"/>
    <property type="molecule type" value="Genomic_DNA"/>
</dbReference>
<comment type="caution">
    <text evidence="2">The sequence shown here is derived from an EMBL/GenBank/DDBJ whole genome shotgun (WGS) entry which is preliminary data.</text>
</comment>